<sequence>MPAGTMPCERSDTELEVEEKRTMTAKNNYDCDDSQHPTMWFYYFICLPMMLNFHDGRQH</sequence>
<dbReference type="AlphaFoldDB" id="A0A0N4W7Y9"/>
<proteinExistence type="predicted"/>
<reference evidence="1 2" key="2">
    <citation type="submission" date="2018-11" db="EMBL/GenBank/DDBJ databases">
        <authorList>
            <consortium name="Pathogen Informatics"/>
        </authorList>
    </citation>
    <scope>NUCLEOTIDE SEQUENCE [LARGE SCALE GENOMIC DNA]</scope>
    <source>
        <strain evidence="1 2">MHpl1</strain>
    </source>
</reference>
<gene>
    <name evidence="1" type="ORF">HPLM_LOCUS6279</name>
</gene>
<keyword evidence="2" id="KW-1185">Reference proteome</keyword>
<name>A0A0N4W7Y9_HAEPC</name>
<reference evidence="3" key="1">
    <citation type="submission" date="2017-02" db="UniProtKB">
        <authorList>
            <consortium name="WormBaseParasite"/>
        </authorList>
    </citation>
    <scope>IDENTIFICATION</scope>
</reference>
<dbReference type="WBParaSite" id="HPLM_0000628701-mRNA-1">
    <property type="protein sequence ID" value="HPLM_0000628701-mRNA-1"/>
    <property type="gene ID" value="HPLM_0000628701"/>
</dbReference>
<evidence type="ECO:0000313" key="2">
    <source>
        <dbReference type="Proteomes" id="UP000268014"/>
    </source>
</evidence>
<evidence type="ECO:0000313" key="3">
    <source>
        <dbReference type="WBParaSite" id="HPLM_0000628701-mRNA-1"/>
    </source>
</evidence>
<dbReference type="EMBL" id="UZAF01016471">
    <property type="protein sequence ID" value="VDO28502.1"/>
    <property type="molecule type" value="Genomic_DNA"/>
</dbReference>
<organism evidence="3">
    <name type="scientific">Haemonchus placei</name>
    <name type="common">Barber's pole worm</name>
    <dbReference type="NCBI Taxonomy" id="6290"/>
    <lineage>
        <taxon>Eukaryota</taxon>
        <taxon>Metazoa</taxon>
        <taxon>Ecdysozoa</taxon>
        <taxon>Nematoda</taxon>
        <taxon>Chromadorea</taxon>
        <taxon>Rhabditida</taxon>
        <taxon>Rhabditina</taxon>
        <taxon>Rhabditomorpha</taxon>
        <taxon>Strongyloidea</taxon>
        <taxon>Trichostrongylidae</taxon>
        <taxon>Haemonchus</taxon>
    </lineage>
</organism>
<protein>
    <submittedName>
        <fullName evidence="1 3">Uncharacterized protein</fullName>
    </submittedName>
</protein>
<accession>A0A0N4W7Y9</accession>
<evidence type="ECO:0000313" key="1">
    <source>
        <dbReference type="EMBL" id="VDO28502.1"/>
    </source>
</evidence>
<dbReference type="Proteomes" id="UP000268014">
    <property type="component" value="Unassembled WGS sequence"/>
</dbReference>